<feature type="coiled-coil region" evidence="1">
    <location>
        <begin position="85"/>
        <end position="112"/>
    </location>
</feature>
<dbReference type="InterPro" id="IPR000835">
    <property type="entry name" value="HTH_MarR-typ"/>
</dbReference>
<dbReference type="InterPro" id="IPR036390">
    <property type="entry name" value="WH_DNA-bd_sf"/>
</dbReference>
<dbReference type="Gene3D" id="1.10.10.10">
    <property type="entry name" value="Winged helix-like DNA-binding domain superfamily/Winged helix DNA-binding domain"/>
    <property type="match status" value="1"/>
</dbReference>
<feature type="domain" description="HTH marR-type" evidence="2">
    <location>
        <begin position="23"/>
        <end position="69"/>
    </location>
</feature>
<dbReference type="GeneID" id="44080622"/>
<dbReference type="SUPFAM" id="SSF46785">
    <property type="entry name" value="Winged helix' DNA-binding domain"/>
    <property type="match status" value="1"/>
</dbReference>
<dbReference type="InterPro" id="IPR036388">
    <property type="entry name" value="WH-like_DNA-bd_sf"/>
</dbReference>
<dbReference type="AlphaFoldDB" id="A0A6C0UIJ4"/>
<name>A0A6C0UIJ4_9EURY</name>
<dbReference type="Pfam" id="PF12802">
    <property type="entry name" value="MarR_2"/>
    <property type="match status" value="1"/>
</dbReference>
<reference evidence="3 4" key="1">
    <citation type="submission" date="2020-02" db="EMBL/GenBank/DDBJ databases">
        <title>Whole genome sequence of Halogeometricum borinquense strain wsp4.</title>
        <authorList>
            <person name="Verma D.K."/>
            <person name="Gopal K."/>
            <person name="Prasad E.S."/>
        </authorList>
    </citation>
    <scope>NUCLEOTIDE SEQUENCE [LARGE SCALE GENOMIC DNA]</scope>
    <source>
        <strain evidence="4">wsp4</strain>
    </source>
</reference>
<dbReference type="EMBL" id="CP048739">
    <property type="protein sequence ID" value="QIB75384.1"/>
    <property type="molecule type" value="Genomic_DNA"/>
</dbReference>
<protein>
    <recommendedName>
        <fullName evidence="2">HTH marR-type domain-containing protein</fullName>
    </recommendedName>
</protein>
<evidence type="ECO:0000313" key="3">
    <source>
        <dbReference type="EMBL" id="QIB75384.1"/>
    </source>
</evidence>
<evidence type="ECO:0000313" key="4">
    <source>
        <dbReference type="Proteomes" id="UP000465846"/>
    </source>
</evidence>
<evidence type="ECO:0000256" key="1">
    <source>
        <dbReference type="SAM" id="Coils"/>
    </source>
</evidence>
<evidence type="ECO:0000259" key="2">
    <source>
        <dbReference type="Pfam" id="PF12802"/>
    </source>
</evidence>
<gene>
    <name evidence="3" type="ORF">G3I44_14435</name>
</gene>
<dbReference type="RefSeq" id="WP_163487164.1">
    <property type="nucleotide sequence ID" value="NZ_CP048739.1"/>
</dbReference>
<keyword evidence="1" id="KW-0175">Coiled coil</keyword>
<dbReference type="Proteomes" id="UP000465846">
    <property type="component" value="Chromosome"/>
</dbReference>
<proteinExistence type="predicted"/>
<organism evidence="3 4">
    <name type="scientific">Halogeometricum borinquense</name>
    <dbReference type="NCBI Taxonomy" id="60847"/>
    <lineage>
        <taxon>Archaea</taxon>
        <taxon>Methanobacteriati</taxon>
        <taxon>Methanobacteriota</taxon>
        <taxon>Stenosarchaea group</taxon>
        <taxon>Halobacteria</taxon>
        <taxon>Halobacteriales</taxon>
        <taxon>Haloferacaceae</taxon>
        <taxon>Halogeometricum</taxon>
    </lineage>
</organism>
<accession>A0A6C0UIJ4</accession>
<sequence>MDRSPEGFEVLADIFSALGNRTRLAVLYGLYEGDSMPEVAEFLEVERGALQRPIEGLIDRGLVYRPSDERSYALTPLGVFLVERVREYEDALDAAVELLAQAEDDVADEMDAARAGMSERDFEKTVQTAAWERVKDEVAEELGIKESGRE</sequence>